<feature type="region of interest" description="Disordered" evidence="1">
    <location>
        <begin position="1"/>
        <end position="68"/>
    </location>
</feature>
<name>A0A9D4BMF0_DREPO</name>
<evidence type="ECO:0000256" key="1">
    <source>
        <dbReference type="SAM" id="MobiDB-lite"/>
    </source>
</evidence>
<reference evidence="2" key="2">
    <citation type="submission" date="2020-11" db="EMBL/GenBank/DDBJ databases">
        <authorList>
            <person name="McCartney M.A."/>
            <person name="Auch B."/>
            <person name="Kono T."/>
            <person name="Mallez S."/>
            <person name="Becker A."/>
            <person name="Gohl D.M."/>
            <person name="Silverstein K.A.T."/>
            <person name="Koren S."/>
            <person name="Bechman K.B."/>
            <person name="Herman A."/>
            <person name="Abrahante J.E."/>
            <person name="Garbe J."/>
        </authorList>
    </citation>
    <scope>NUCLEOTIDE SEQUENCE</scope>
    <source>
        <strain evidence="2">Duluth1</strain>
        <tissue evidence="2">Whole animal</tissue>
    </source>
</reference>
<dbReference type="AlphaFoldDB" id="A0A9D4BMF0"/>
<proteinExistence type="predicted"/>
<dbReference type="Proteomes" id="UP000828390">
    <property type="component" value="Unassembled WGS sequence"/>
</dbReference>
<accession>A0A9D4BMF0</accession>
<evidence type="ECO:0000313" key="3">
    <source>
        <dbReference type="Proteomes" id="UP000828390"/>
    </source>
</evidence>
<protein>
    <submittedName>
        <fullName evidence="2">Uncharacterized protein</fullName>
    </submittedName>
</protein>
<keyword evidence="3" id="KW-1185">Reference proteome</keyword>
<sequence length="68" mass="7341">MVQRQSGHLQENPRLCQKVSQTSVAPARDSRTVGDDAKIVLVPAGDSQTVPDSLPDRQGTGRRLTDSL</sequence>
<gene>
    <name evidence="2" type="ORF">DPMN_075203</name>
</gene>
<comment type="caution">
    <text evidence="2">The sequence shown here is derived from an EMBL/GenBank/DDBJ whole genome shotgun (WGS) entry which is preliminary data.</text>
</comment>
<reference evidence="2" key="1">
    <citation type="journal article" date="2019" name="bioRxiv">
        <title>The Genome of the Zebra Mussel, Dreissena polymorpha: A Resource for Invasive Species Research.</title>
        <authorList>
            <person name="McCartney M.A."/>
            <person name="Auch B."/>
            <person name="Kono T."/>
            <person name="Mallez S."/>
            <person name="Zhang Y."/>
            <person name="Obille A."/>
            <person name="Becker A."/>
            <person name="Abrahante J.E."/>
            <person name="Garbe J."/>
            <person name="Badalamenti J.P."/>
            <person name="Herman A."/>
            <person name="Mangelson H."/>
            <person name="Liachko I."/>
            <person name="Sullivan S."/>
            <person name="Sone E.D."/>
            <person name="Koren S."/>
            <person name="Silverstein K.A.T."/>
            <person name="Beckman K.B."/>
            <person name="Gohl D.M."/>
        </authorList>
    </citation>
    <scope>NUCLEOTIDE SEQUENCE</scope>
    <source>
        <strain evidence="2">Duluth1</strain>
        <tissue evidence="2">Whole animal</tissue>
    </source>
</reference>
<evidence type="ECO:0000313" key="2">
    <source>
        <dbReference type="EMBL" id="KAH3700231.1"/>
    </source>
</evidence>
<feature type="compositionally biased region" description="Basic and acidic residues" evidence="1">
    <location>
        <begin position="28"/>
        <end position="38"/>
    </location>
</feature>
<dbReference type="EMBL" id="JAIWYP010000015">
    <property type="protein sequence ID" value="KAH3700231.1"/>
    <property type="molecule type" value="Genomic_DNA"/>
</dbReference>
<organism evidence="2 3">
    <name type="scientific">Dreissena polymorpha</name>
    <name type="common">Zebra mussel</name>
    <name type="synonym">Mytilus polymorpha</name>
    <dbReference type="NCBI Taxonomy" id="45954"/>
    <lineage>
        <taxon>Eukaryota</taxon>
        <taxon>Metazoa</taxon>
        <taxon>Spiralia</taxon>
        <taxon>Lophotrochozoa</taxon>
        <taxon>Mollusca</taxon>
        <taxon>Bivalvia</taxon>
        <taxon>Autobranchia</taxon>
        <taxon>Heteroconchia</taxon>
        <taxon>Euheterodonta</taxon>
        <taxon>Imparidentia</taxon>
        <taxon>Neoheterodontei</taxon>
        <taxon>Myida</taxon>
        <taxon>Dreissenoidea</taxon>
        <taxon>Dreissenidae</taxon>
        <taxon>Dreissena</taxon>
    </lineage>
</organism>